<gene>
    <name evidence="2" type="ORF">DPCES_2633</name>
</gene>
<evidence type="ECO:0000313" key="2">
    <source>
        <dbReference type="EMBL" id="CDX02520.1"/>
    </source>
</evidence>
<dbReference type="PANTHER" id="PTHR38826:SF5">
    <property type="entry name" value="RIBONUCLEASE VAPC13"/>
    <property type="match status" value="1"/>
</dbReference>
<dbReference type="Pfam" id="PF01850">
    <property type="entry name" value="PIN"/>
    <property type="match status" value="1"/>
</dbReference>
<dbReference type="EMBL" id="LK996017">
    <property type="protein sequence ID" value="CDX02520.1"/>
    <property type="molecule type" value="Genomic_DNA"/>
</dbReference>
<dbReference type="SUPFAM" id="SSF88723">
    <property type="entry name" value="PIN domain-like"/>
    <property type="match status" value="1"/>
</dbReference>
<dbReference type="PANTHER" id="PTHR38826">
    <property type="entry name" value="RIBONUCLEASE VAPC13"/>
    <property type="match status" value="1"/>
</dbReference>
<sequence>MGRLEDKIKQYDCIAIDTNSFIYLMERNPIFFNVVRELFSSIESGTVYAVSSILLMTEVLTKPLRERDKVLVNRYMAFIGTFPNLELKEVNNKIAFKAAKLRAAYGLKTPDAIFIATAIQEKAKLFVTNDVRLQKVEGVETLLLNDYLD</sequence>
<dbReference type="AlphaFoldDB" id="A0A098B2C8"/>
<evidence type="ECO:0000259" key="1">
    <source>
        <dbReference type="Pfam" id="PF01850"/>
    </source>
</evidence>
<proteinExistence type="predicted"/>
<dbReference type="PATRIC" id="fig|49338.4.peg.2827"/>
<dbReference type="InterPro" id="IPR052106">
    <property type="entry name" value="PINc/VapC_TA"/>
</dbReference>
<dbReference type="InterPro" id="IPR029060">
    <property type="entry name" value="PIN-like_dom_sf"/>
</dbReference>
<dbReference type="Gene3D" id="3.40.50.1010">
    <property type="entry name" value="5'-nuclease"/>
    <property type="match status" value="1"/>
</dbReference>
<name>A0A098B2C8_DESHA</name>
<organism evidence="2">
    <name type="scientific">Desulfitobacterium hafniense</name>
    <name type="common">Desulfitobacterium frappieri</name>
    <dbReference type="NCBI Taxonomy" id="49338"/>
    <lineage>
        <taxon>Bacteria</taxon>
        <taxon>Bacillati</taxon>
        <taxon>Bacillota</taxon>
        <taxon>Clostridia</taxon>
        <taxon>Eubacteriales</taxon>
        <taxon>Desulfitobacteriaceae</taxon>
        <taxon>Desulfitobacterium</taxon>
    </lineage>
</organism>
<protein>
    <submittedName>
        <fullName evidence="2">PIN domain protein</fullName>
    </submittedName>
</protein>
<feature type="domain" description="PIN" evidence="1">
    <location>
        <begin position="15"/>
        <end position="137"/>
    </location>
</feature>
<accession>A0A098B2C8</accession>
<dbReference type="RefSeq" id="WP_018211114.1">
    <property type="nucleotide sequence ID" value="NZ_JAYFNZ010000017.1"/>
</dbReference>
<dbReference type="InterPro" id="IPR002716">
    <property type="entry name" value="PIN_dom"/>
</dbReference>
<reference evidence="2" key="1">
    <citation type="submission" date="2014-07" db="EMBL/GenBank/DDBJ databases">
        <authorList>
            <person name="Hornung V.Bastian."/>
        </authorList>
    </citation>
    <scope>NUCLEOTIDE SEQUENCE</scope>
    <source>
        <strain evidence="2">PCE-S</strain>
    </source>
</reference>